<keyword evidence="2" id="KW-1185">Reference proteome</keyword>
<name>A0ACC2DPB5_DIPCM</name>
<reference evidence="2" key="1">
    <citation type="journal article" date="2024" name="Proc. Natl. Acad. Sci. U.S.A.">
        <title>Extraordinary preservation of gene collinearity over three hundred million years revealed in homosporous lycophytes.</title>
        <authorList>
            <person name="Li C."/>
            <person name="Wickell D."/>
            <person name="Kuo L.Y."/>
            <person name="Chen X."/>
            <person name="Nie B."/>
            <person name="Liao X."/>
            <person name="Peng D."/>
            <person name="Ji J."/>
            <person name="Jenkins J."/>
            <person name="Williams M."/>
            <person name="Shu S."/>
            <person name="Plott C."/>
            <person name="Barry K."/>
            <person name="Rajasekar S."/>
            <person name="Grimwood J."/>
            <person name="Han X."/>
            <person name="Sun S."/>
            <person name="Hou Z."/>
            <person name="He W."/>
            <person name="Dai G."/>
            <person name="Sun C."/>
            <person name="Schmutz J."/>
            <person name="Leebens-Mack J.H."/>
            <person name="Li F.W."/>
            <person name="Wang L."/>
        </authorList>
    </citation>
    <scope>NUCLEOTIDE SEQUENCE [LARGE SCALE GENOMIC DNA]</scope>
    <source>
        <strain evidence="2">cv. PW_Plant_1</strain>
    </source>
</reference>
<organism evidence="1 2">
    <name type="scientific">Diphasiastrum complanatum</name>
    <name type="common">Issler's clubmoss</name>
    <name type="synonym">Lycopodium complanatum</name>
    <dbReference type="NCBI Taxonomy" id="34168"/>
    <lineage>
        <taxon>Eukaryota</taxon>
        <taxon>Viridiplantae</taxon>
        <taxon>Streptophyta</taxon>
        <taxon>Embryophyta</taxon>
        <taxon>Tracheophyta</taxon>
        <taxon>Lycopodiopsida</taxon>
        <taxon>Lycopodiales</taxon>
        <taxon>Lycopodiaceae</taxon>
        <taxon>Lycopodioideae</taxon>
        <taxon>Diphasiastrum</taxon>
    </lineage>
</organism>
<proteinExistence type="predicted"/>
<sequence>MAAELLLCPCLSSSSSSCPDLALASYCSSKHSSTTYGPIVAQLCLNSASYYTGRRRSTETRRSRSSSKTIPIGSGNFALSAKRDRCGIAIASLVEKEKDGPVWLRGAVSAATELLRIFSPDDVLSYSSGVGVPAESSYRSEVLGIQDVVALLQDDYKRSYFLTGNFSDVLYAEDCLFADPTVKFYGKDLYRRNLKLLVPFYEKPSLMLFSIKEEADGSSWSIKAVWRLSTYLKFPWRPFISVDGHTIYSLNSSLRIVKHVESWNISTLEAIFLLFVPSNKAVWNK</sequence>
<evidence type="ECO:0000313" key="2">
    <source>
        <dbReference type="Proteomes" id="UP001162992"/>
    </source>
</evidence>
<evidence type="ECO:0000313" key="1">
    <source>
        <dbReference type="EMBL" id="KAJ7556029.1"/>
    </source>
</evidence>
<protein>
    <submittedName>
        <fullName evidence="1">Uncharacterized protein</fullName>
    </submittedName>
</protein>
<gene>
    <name evidence="1" type="ORF">O6H91_05G065900</name>
</gene>
<accession>A0ACC2DPB5</accession>
<dbReference type="Proteomes" id="UP001162992">
    <property type="component" value="Chromosome 5"/>
</dbReference>
<comment type="caution">
    <text evidence="1">The sequence shown here is derived from an EMBL/GenBank/DDBJ whole genome shotgun (WGS) entry which is preliminary data.</text>
</comment>
<dbReference type="EMBL" id="CM055096">
    <property type="protein sequence ID" value="KAJ7556029.1"/>
    <property type="molecule type" value="Genomic_DNA"/>
</dbReference>